<dbReference type="SUPFAM" id="SSF52540">
    <property type="entry name" value="P-loop containing nucleoside triphosphate hydrolases"/>
    <property type="match status" value="1"/>
</dbReference>
<evidence type="ECO:0000259" key="1">
    <source>
        <dbReference type="SMART" id="SM00382"/>
    </source>
</evidence>
<dbReference type="PANTHER" id="PTHR23076">
    <property type="entry name" value="METALLOPROTEASE M41 FTSH"/>
    <property type="match status" value="1"/>
</dbReference>
<keyword evidence="3" id="KW-1185">Reference proteome</keyword>
<dbReference type="Gene3D" id="3.40.50.300">
    <property type="entry name" value="P-loop containing nucleotide triphosphate hydrolases"/>
    <property type="match status" value="1"/>
</dbReference>
<dbReference type="InterPro" id="IPR003959">
    <property type="entry name" value="ATPase_AAA_core"/>
</dbReference>
<dbReference type="PANTHER" id="PTHR23076:SF97">
    <property type="entry name" value="ATP-DEPENDENT ZINC METALLOPROTEASE YME1L1"/>
    <property type="match status" value="1"/>
</dbReference>
<sequence>MDDISMQSRLLGEPHDVRRALQLLGELLTDTAMITESPESFVWRALGAHPTTLACETITTTAWGGISLSAVLNDLIMKHDPRLGPAVSDEAPTWTQFDIDGETLSLPSAASAHFPAGTVSSAPLVVQIEREDYGAFAWDVRVFSDPAHRAEARTLLDDLNRTAVEEKNFYRGRMVGVDLAMGLQWKILEPPRLQRQDLIIKPDVWAELDLNLAALTGRADVMRERGFSTRRGVLIAGPPGVGKSAVARVIAGELVGRFTVIVVDARAGANALRDVYRETERFGPALIILEDIDLYLGDRRQGDRGSALADFLSVMDGAEEYEEVLTIASTNDPSALDAAATRSARFDSIITLGYPDQADRAKILTRYLAGLETLVDVDAIAAMLPDNVSGADLREIVRRALLAYGEDLTTDRIRTVVKDGRWQPEPLQGSYL</sequence>
<accession>A0A7Y9IB11</accession>
<organism evidence="2 3">
    <name type="scientific">Microlunatus parietis</name>
    <dbReference type="NCBI Taxonomy" id="682979"/>
    <lineage>
        <taxon>Bacteria</taxon>
        <taxon>Bacillati</taxon>
        <taxon>Actinomycetota</taxon>
        <taxon>Actinomycetes</taxon>
        <taxon>Propionibacteriales</taxon>
        <taxon>Propionibacteriaceae</taxon>
        <taxon>Microlunatus</taxon>
    </lineage>
</organism>
<comment type="caution">
    <text evidence="2">The sequence shown here is derived from an EMBL/GenBank/DDBJ whole genome shotgun (WGS) entry which is preliminary data.</text>
</comment>
<dbReference type="CDD" id="cd19481">
    <property type="entry name" value="RecA-like_protease"/>
    <property type="match status" value="1"/>
</dbReference>
<dbReference type="SMART" id="SM00382">
    <property type="entry name" value="AAA"/>
    <property type="match status" value="1"/>
</dbReference>
<dbReference type="GO" id="GO:0004176">
    <property type="term" value="F:ATP-dependent peptidase activity"/>
    <property type="evidence" value="ECO:0007669"/>
    <property type="project" value="TreeGrafter"/>
</dbReference>
<dbReference type="GO" id="GO:0016887">
    <property type="term" value="F:ATP hydrolysis activity"/>
    <property type="evidence" value="ECO:0007669"/>
    <property type="project" value="InterPro"/>
</dbReference>
<dbReference type="Proteomes" id="UP000569914">
    <property type="component" value="Unassembled WGS sequence"/>
</dbReference>
<dbReference type="InterPro" id="IPR027417">
    <property type="entry name" value="P-loop_NTPase"/>
</dbReference>
<dbReference type="Pfam" id="PF00004">
    <property type="entry name" value="AAA"/>
    <property type="match status" value="1"/>
</dbReference>
<evidence type="ECO:0000313" key="2">
    <source>
        <dbReference type="EMBL" id="NYE73616.1"/>
    </source>
</evidence>
<dbReference type="Gene3D" id="1.10.8.60">
    <property type="match status" value="1"/>
</dbReference>
<dbReference type="EMBL" id="JACCBU010000001">
    <property type="protein sequence ID" value="NYE73616.1"/>
    <property type="molecule type" value="Genomic_DNA"/>
</dbReference>
<dbReference type="RefSeq" id="WP_179755240.1">
    <property type="nucleotide sequence ID" value="NZ_JACCBU010000001.1"/>
</dbReference>
<gene>
    <name evidence="2" type="ORF">BKA15_004945</name>
</gene>
<reference evidence="2 3" key="1">
    <citation type="submission" date="2020-07" db="EMBL/GenBank/DDBJ databases">
        <title>Sequencing the genomes of 1000 actinobacteria strains.</title>
        <authorList>
            <person name="Klenk H.-P."/>
        </authorList>
    </citation>
    <scope>NUCLEOTIDE SEQUENCE [LARGE SCALE GENOMIC DNA]</scope>
    <source>
        <strain evidence="2 3">DSM 22083</strain>
    </source>
</reference>
<feature type="domain" description="AAA+ ATPase" evidence="1">
    <location>
        <begin position="229"/>
        <end position="356"/>
    </location>
</feature>
<name>A0A7Y9IB11_9ACTN</name>
<dbReference type="AlphaFoldDB" id="A0A7Y9IB11"/>
<dbReference type="GO" id="GO:0005524">
    <property type="term" value="F:ATP binding"/>
    <property type="evidence" value="ECO:0007669"/>
    <property type="project" value="InterPro"/>
</dbReference>
<protein>
    <recommendedName>
        <fullName evidence="1">AAA+ ATPase domain-containing protein</fullName>
    </recommendedName>
</protein>
<evidence type="ECO:0000313" key="3">
    <source>
        <dbReference type="Proteomes" id="UP000569914"/>
    </source>
</evidence>
<dbReference type="GO" id="GO:0006508">
    <property type="term" value="P:proteolysis"/>
    <property type="evidence" value="ECO:0007669"/>
    <property type="project" value="TreeGrafter"/>
</dbReference>
<proteinExistence type="predicted"/>
<dbReference type="InterPro" id="IPR003593">
    <property type="entry name" value="AAA+_ATPase"/>
</dbReference>